<dbReference type="Proteomes" id="UP000826656">
    <property type="component" value="Unassembled WGS sequence"/>
</dbReference>
<comment type="caution">
    <text evidence="2">The sequence shown here is derived from an EMBL/GenBank/DDBJ whole genome shotgun (WGS) entry which is preliminary data.</text>
</comment>
<sequence>MSKVNRRPGKVYWQEGTISHPALPTLCIRGRGWNRKRPGSTHMRQAEGQFSVTSHRSRHPLLIARTAPRWRSRSAGPLRSTCLCLLLPTVGPPSPKRRKRSRNKRLSSPYSQVAFRSSPGPVVPQLLPWLLPTGIPHSERLLGRPLGPKLYTTAMVPIDSLLQRRYRTLQAEHLFLVYRSTPRRGMCTSSNNKNGTIGSYAGSISGYRSNHLNSPFLACYSY</sequence>
<evidence type="ECO:0000313" key="3">
    <source>
        <dbReference type="Proteomes" id="UP000826656"/>
    </source>
</evidence>
<keyword evidence="3" id="KW-1185">Reference proteome</keyword>
<reference evidence="2 3" key="1">
    <citation type="journal article" date="2021" name="bioRxiv">
        <title>Chromosome-scale and haplotype-resolved genome assembly of a tetraploid potato cultivar.</title>
        <authorList>
            <person name="Sun H."/>
            <person name="Jiao W.-B."/>
            <person name="Krause K."/>
            <person name="Campoy J.A."/>
            <person name="Goel M."/>
            <person name="Folz-Donahue K."/>
            <person name="Kukat C."/>
            <person name="Huettel B."/>
            <person name="Schneeberger K."/>
        </authorList>
    </citation>
    <scope>NUCLEOTIDE SEQUENCE [LARGE SCALE GENOMIC DNA]</scope>
    <source>
        <strain evidence="2">SolTubOtavaFocal</strain>
        <tissue evidence="2">Leaves</tissue>
    </source>
</reference>
<name>A0ABQ7W688_SOLTU</name>
<dbReference type="EMBL" id="JAIVGD010000003">
    <property type="protein sequence ID" value="KAH0776214.1"/>
    <property type="molecule type" value="Genomic_DNA"/>
</dbReference>
<organism evidence="2 3">
    <name type="scientific">Solanum tuberosum</name>
    <name type="common">Potato</name>
    <dbReference type="NCBI Taxonomy" id="4113"/>
    <lineage>
        <taxon>Eukaryota</taxon>
        <taxon>Viridiplantae</taxon>
        <taxon>Streptophyta</taxon>
        <taxon>Embryophyta</taxon>
        <taxon>Tracheophyta</taxon>
        <taxon>Spermatophyta</taxon>
        <taxon>Magnoliopsida</taxon>
        <taxon>eudicotyledons</taxon>
        <taxon>Gunneridae</taxon>
        <taxon>Pentapetalae</taxon>
        <taxon>asterids</taxon>
        <taxon>lamiids</taxon>
        <taxon>Solanales</taxon>
        <taxon>Solanaceae</taxon>
        <taxon>Solanoideae</taxon>
        <taxon>Solaneae</taxon>
        <taxon>Solanum</taxon>
    </lineage>
</organism>
<proteinExistence type="predicted"/>
<feature type="compositionally biased region" description="Basic residues" evidence="1">
    <location>
        <begin position="95"/>
        <end position="105"/>
    </location>
</feature>
<protein>
    <submittedName>
        <fullName evidence="2">Uncharacterized protein</fullName>
    </submittedName>
</protein>
<feature type="region of interest" description="Disordered" evidence="1">
    <location>
        <begin position="92"/>
        <end position="114"/>
    </location>
</feature>
<accession>A0ABQ7W688</accession>
<gene>
    <name evidence="2" type="ORF">KY290_007625</name>
</gene>
<evidence type="ECO:0000313" key="2">
    <source>
        <dbReference type="EMBL" id="KAH0776214.1"/>
    </source>
</evidence>
<evidence type="ECO:0000256" key="1">
    <source>
        <dbReference type="SAM" id="MobiDB-lite"/>
    </source>
</evidence>